<dbReference type="GO" id="GO:0016881">
    <property type="term" value="F:acid-amino acid ligase activity"/>
    <property type="evidence" value="ECO:0007669"/>
    <property type="project" value="InterPro"/>
</dbReference>
<sequence length="423" mass="47035">MFKNFLCLTLRLLAKATLRRYRPMIIGVTGSVGKTSTKEAIYAVLKNKFSVRRNIKNYNNEIGVPLTILGQEAGGKNLWRWLKVFLIGFFGLLYTKKYPKILVLEMGADKIGDIAYLTDFVKCDIGVVTAVGEIPVHVEFFQGPAQVAREKSNLVRCLSKTGWAILNYDDEQVRAMAARTTGQVFTYGFSDKADLRAFNLEQHLEEMANAGLVFKVDYQGNTMPIKLRGIFGQYQAYAVLAAAAVGLVFKINLVEIAQALKEYRAPAGRLRLLRGIKNSWILDDTYNSSPSSALGALGVLEQMPGRKIAALGDMLELGAFTEEAHRKIGVKAAGVLEYLLAVGERSIFLADEAKKNGLPEDRIRHFASAEEAGCFLQEIIQEGDVILVKGSQGLRMEKIVKEIMAEPDKAKELLVRQDEAWFR</sequence>
<dbReference type="InterPro" id="IPR036565">
    <property type="entry name" value="Mur-like_cat_sf"/>
</dbReference>
<feature type="domain" description="Mur ligase central" evidence="5">
    <location>
        <begin position="28"/>
        <end position="70"/>
    </location>
</feature>
<dbReference type="InterPro" id="IPR013221">
    <property type="entry name" value="Mur_ligase_cen"/>
</dbReference>
<accession>A0A2M7D6W3</accession>
<proteinExistence type="predicted"/>
<feature type="domain" description="Mur ligase central" evidence="5">
    <location>
        <begin position="96"/>
        <end position="245"/>
    </location>
</feature>
<evidence type="ECO:0000256" key="2">
    <source>
        <dbReference type="ARBA" id="ARBA00022741"/>
    </source>
</evidence>
<evidence type="ECO:0000256" key="1">
    <source>
        <dbReference type="ARBA" id="ARBA00022598"/>
    </source>
</evidence>
<comment type="caution">
    <text evidence="6">The sequence shown here is derived from an EMBL/GenBank/DDBJ whole genome shotgun (WGS) entry which is preliminary data.</text>
</comment>
<dbReference type="SUPFAM" id="SSF53623">
    <property type="entry name" value="MurD-like peptide ligases, catalytic domain"/>
    <property type="match status" value="1"/>
</dbReference>
<dbReference type="InterPro" id="IPR036615">
    <property type="entry name" value="Mur_ligase_C_dom_sf"/>
</dbReference>
<dbReference type="GO" id="GO:0005524">
    <property type="term" value="F:ATP binding"/>
    <property type="evidence" value="ECO:0007669"/>
    <property type="project" value="UniProtKB-KW"/>
</dbReference>
<protein>
    <recommendedName>
        <fullName evidence="8">UDP-N-acetylmuramoyl-tripeptide--D-alanyl-D-alanine ligase</fullName>
    </recommendedName>
</protein>
<gene>
    <name evidence="6" type="ORF">COS30_00350</name>
</gene>
<dbReference type="SUPFAM" id="SSF53244">
    <property type="entry name" value="MurD-like peptide ligases, peptide-binding domain"/>
    <property type="match status" value="1"/>
</dbReference>
<organism evidence="6 7">
    <name type="scientific">Candidatus Portnoybacteria bacterium CG02_land_8_20_14_3_00_45_8</name>
    <dbReference type="NCBI Taxonomy" id="1974807"/>
    <lineage>
        <taxon>Bacteria</taxon>
        <taxon>Candidatus Portnoyibacteriota</taxon>
    </lineage>
</organism>
<keyword evidence="2" id="KW-0547">Nucleotide-binding</keyword>
<evidence type="ECO:0008006" key="8">
    <source>
        <dbReference type="Google" id="ProtNLM"/>
    </source>
</evidence>
<keyword evidence="1" id="KW-0436">Ligase</keyword>
<dbReference type="Pfam" id="PF08245">
    <property type="entry name" value="Mur_ligase_M"/>
    <property type="match status" value="2"/>
</dbReference>
<dbReference type="Gene3D" id="3.40.1190.10">
    <property type="entry name" value="Mur-like, catalytic domain"/>
    <property type="match status" value="1"/>
</dbReference>
<dbReference type="Gene3D" id="3.90.190.20">
    <property type="entry name" value="Mur ligase, C-terminal domain"/>
    <property type="match status" value="1"/>
</dbReference>
<dbReference type="InterPro" id="IPR004101">
    <property type="entry name" value="Mur_ligase_C"/>
</dbReference>
<evidence type="ECO:0000259" key="5">
    <source>
        <dbReference type="Pfam" id="PF08245"/>
    </source>
</evidence>
<keyword evidence="3" id="KW-0067">ATP-binding</keyword>
<feature type="domain" description="Mur ligase C-terminal" evidence="4">
    <location>
        <begin position="268"/>
        <end position="391"/>
    </location>
</feature>
<reference evidence="7" key="1">
    <citation type="submission" date="2017-09" db="EMBL/GenBank/DDBJ databases">
        <title>Depth-based differentiation of microbial function through sediment-hosted aquifers and enrichment of novel symbionts in the deep terrestrial subsurface.</title>
        <authorList>
            <person name="Probst A.J."/>
            <person name="Ladd B."/>
            <person name="Jarett J.K."/>
            <person name="Geller-Mcgrath D.E."/>
            <person name="Sieber C.M.K."/>
            <person name="Emerson J.B."/>
            <person name="Anantharaman K."/>
            <person name="Thomas B.C."/>
            <person name="Malmstrom R."/>
            <person name="Stieglmeier M."/>
            <person name="Klingl A."/>
            <person name="Woyke T."/>
            <person name="Ryan C.M."/>
            <person name="Banfield J.F."/>
        </authorList>
    </citation>
    <scope>NUCLEOTIDE SEQUENCE [LARGE SCALE GENOMIC DNA]</scope>
</reference>
<evidence type="ECO:0000313" key="7">
    <source>
        <dbReference type="Proteomes" id="UP000229247"/>
    </source>
</evidence>
<evidence type="ECO:0000259" key="4">
    <source>
        <dbReference type="Pfam" id="PF02875"/>
    </source>
</evidence>
<dbReference type="EMBL" id="PEUE01000008">
    <property type="protein sequence ID" value="PIV38756.1"/>
    <property type="molecule type" value="Genomic_DNA"/>
</dbReference>
<dbReference type="PANTHER" id="PTHR43024">
    <property type="entry name" value="UDP-N-ACETYLMURAMOYL-TRIPEPTIDE--D-ALANYL-D-ALANINE LIGASE"/>
    <property type="match status" value="1"/>
</dbReference>
<evidence type="ECO:0000256" key="3">
    <source>
        <dbReference type="ARBA" id="ARBA00022840"/>
    </source>
</evidence>
<dbReference type="PANTHER" id="PTHR43024:SF1">
    <property type="entry name" value="UDP-N-ACETYLMURAMOYL-TRIPEPTIDE--D-ALANYL-D-ALANINE LIGASE"/>
    <property type="match status" value="1"/>
</dbReference>
<dbReference type="AlphaFoldDB" id="A0A2M7D6W3"/>
<dbReference type="Pfam" id="PF02875">
    <property type="entry name" value="Mur_ligase_C"/>
    <property type="match status" value="1"/>
</dbReference>
<name>A0A2M7D6W3_9BACT</name>
<dbReference type="Proteomes" id="UP000229247">
    <property type="component" value="Unassembled WGS sequence"/>
</dbReference>
<evidence type="ECO:0000313" key="6">
    <source>
        <dbReference type="EMBL" id="PIV38756.1"/>
    </source>
</evidence>
<dbReference type="InterPro" id="IPR051046">
    <property type="entry name" value="MurCDEF_CellWall_CoF430Synth"/>
</dbReference>